<dbReference type="EMBL" id="JBBUTH010000009">
    <property type="protein sequence ID" value="MEK8052227.1"/>
    <property type="molecule type" value="Genomic_DNA"/>
</dbReference>
<keyword evidence="7 8" id="KW-0472">Membrane</keyword>
<sequence>MSQPPFLQLPGTRVWQPGLRQWSEQLAGQFPRAGVLLAWLVLWLVWTGLSTQSPPVDNAEQLSWVRSLEWGYYKHPPLPTVLLWPFVQVLGLTETATYAAAAAVNLASLLILHRLLLRLTGARQALLALLATLCVGYYSLRLAYFNHDTLLMLAHLAGAWCVWHAFAAHSHSGRRLAWWGLGLALGLGALAKYQVSLTAGAAFVFWVLRQGWRQAEYRRGLAEAAVIALAVVSPHLLWLVNHDFQPFDYARQNALTGRHTRVQCSVDAMRWVGDQLAQLAGPLLLGLGLQLDRLRRGVRAWGPVAMGWRRGGDAAPAGPGEAASGPSGVGALLFCFGLLPLLWMPLMAVMLNARMHMNWGTAFMPLTCAALIHFSGAWRWQRVRLAHALAGFVLVQAVLAAWAWQQHRLPRPVFSQHRSSQFDSQRVADAIGPQARAAIGGPVRVIAGRQRLVSVLALRLPERPLVLVDGRPELSPWLPEDLSALCAVLWVGDAGDRPPAAVQAQAVPGGQGLWWGVEVLSERVDRCPAAALAVQRRAPPAADPLADSLGGL</sequence>
<accession>A0ABU9CK49</accession>
<name>A0ABU9CK49_9BURK</name>
<organism evidence="10 11">
    <name type="scientific">Pseudaquabacterium inlustre</name>
    <dbReference type="NCBI Taxonomy" id="2984192"/>
    <lineage>
        <taxon>Bacteria</taxon>
        <taxon>Pseudomonadati</taxon>
        <taxon>Pseudomonadota</taxon>
        <taxon>Betaproteobacteria</taxon>
        <taxon>Burkholderiales</taxon>
        <taxon>Sphaerotilaceae</taxon>
        <taxon>Pseudaquabacterium</taxon>
    </lineage>
</organism>
<reference evidence="10 11" key="1">
    <citation type="submission" date="2024-04" db="EMBL/GenBank/DDBJ databases">
        <title>Novel species of the genus Ideonella isolated from streams.</title>
        <authorList>
            <person name="Lu H."/>
        </authorList>
    </citation>
    <scope>NUCLEOTIDE SEQUENCE [LARGE SCALE GENOMIC DNA]</scope>
    <source>
        <strain evidence="10 11">DXS22W</strain>
    </source>
</reference>
<dbReference type="InterPro" id="IPR050297">
    <property type="entry name" value="LipidA_mod_glycosyltrf_83"/>
</dbReference>
<evidence type="ECO:0000256" key="2">
    <source>
        <dbReference type="ARBA" id="ARBA00022475"/>
    </source>
</evidence>
<dbReference type="Pfam" id="PF13231">
    <property type="entry name" value="PMT_2"/>
    <property type="match status" value="1"/>
</dbReference>
<feature type="transmembrane region" description="Helical" evidence="8">
    <location>
        <begin position="95"/>
        <end position="113"/>
    </location>
</feature>
<feature type="transmembrane region" description="Helical" evidence="8">
    <location>
        <begin position="176"/>
        <end position="208"/>
    </location>
</feature>
<evidence type="ECO:0000256" key="1">
    <source>
        <dbReference type="ARBA" id="ARBA00004651"/>
    </source>
</evidence>
<proteinExistence type="predicted"/>
<keyword evidence="11" id="KW-1185">Reference proteome</keyword>
<evidence type="ECO:0000313" key="10">
    <source>
        <dbReference type="EMBL" id="MEK8052227.1"/>
    </source>
</evidence>
<dbReference type="RefSeq" id="WP_341411944.1">
    <property type="nucleotide sequence ID" value="NZ_JBBUTH010000009.1"/>
</dbReference>
<feature type="transmembrane region" description="Helical" evidence="8">
    <location>
        <begin position="125"/>
        <end position="144"/>
    </location>
</feature>
<feature type="transmembrane region" description="Helical" evidence="8">
    <location>
        <begin position="220"/>
        <end position="240"/>
    </location>
</feature>
<gene>
    <name evidence="10" type="ORF">AACH10_18390</name>
</gene>
<dbReference type="InterPro" id="IPR038731">
    <property type="entry name" value="RgtA/B/C-like"/>
</dbReference>
<evidence type="ECO:0000256" key="5">
    <source>
        <dbReference type="ARBA" id="ARBA00022692"/>
    </source>
</evidence>
<evidence type="ECO:0000256" key="3">
    <source>
        <dbReference type="ARBA" id="ARBA00022676"/>
    </source>
</evidence>
<feature type="domain" description="Glycosyltransferase RgtA/B/C/D-like" evidence="9">
    <location>
        <begin position="74"/>
        <end position="238"/>
    </location>
</feature>
<protein>
    <submittedName>
        <fullName evidence="10">Glycosyltransferase family 39 protein</fullName>
        <ecNumber evidence="10">2.4.-.-</ecNumber>
    </submittedName>
</protein>
<dbReference type="PANTHER" id="PTHR33908">
    <property type="entry name" value="MANNOSYLTRANSFERASE YKCB-RELATED"/>
    <property type="match status" value="1"/>
</dbReference>
<dbReference type="EC" id="2.4.-.-" evidence="10"/>
<comment type="caution">
    <text evidence="10">The sequence shown here is derived from an EMBL/GenBank/DDBJ whole genome shotgun (WGS) entry which is preliminary data.</text>
</comment>
<feature type="transmembrane region" description="Helical" evidence="8">
    <location>
        <begin position="386"/>
        <end position="404"/>
    </location>
</feature>
<keyword evidence="6 8" id="KW-1133">Transmembrane helix</keyword>
<evidence type="ECO:0000256" key="4">
    <source>
        <dbReference type="ARBA" id="ARBA00022679"/>
    </source>
</evidence>
<keyword evidence="2" id="KW-1003">Cell membrane</keyword>
<dbReference type="GO" id="GO:0016757">
    <property type="term" value="F:glycosyltransferase activity"/>
    <property type="evidence" value="ECO:0007669"/>
    <property type="project" value="UniProtKB-KW"/>
</dbReference>
<keyword evidence="4 10" id="KW-0808">Transferase</keyword>
<dbReference type="Proteomes" id="UP001365405">
    <property type="component" value="Unassembled WGS sequence"/>
</dbReference>
<keyword evidence="3 10" id="KW-0328">Glycosyltransferase</keyword>
<dbReference type="PANTHER" id="PTHR33908:SF9">
    <property type="entry name" value="BLL5595 PROTEIN"/>
    <property type="match status" value="1"/>
</dbReference>
<keyword evidence="5 8" id="KW-0812">Transmembrane</keyword>
<feature type="transmembrane region" description="Helical" evidence="8">
    <location>
        <begin position="329"/>
        <end position="351"/>
    </location>
</feature>
<evidence type="ECO:0000256" key="8">
    <source>
        <dbReference type="SAM" id="Phobius"/>
    </source>
</evidence>
<evidence type="ECO:0000259" key="9">
    <source>
        <dbReference type="Pfam" id="PF13231"/>
    </source>
</evidence>
<evidence type="ECO:0000256" key="7">
    <source>
        <dbReference type="ARBA" id="ARBA00023136"/>
    </source>
</evidence>
<evidence type="ECO:0000313" key="11">
    <source>
        <dbReference type="Proteomes" id="UP001365405"/>
    </source>
</evidence>
<comment type="subcellular location">
    <subcellularLocation>
        <location evidence="1">Cell membrane</location>
        <topology evidence="1">Multi-pass membrane protein</topology>
    </subcellularLocation>
</comment>
<evidence type="ECO:0000256" key="6">
    <source>
        <dbReference type="ARBA" id="ARBA00022989"/>
    </source>
</evidence>